<evidence type="ECO:0000313" key="2">
    <source>
        <dbReference type="Proteomes" id="UP001205357"/>
    </source>
</evidence>
<keyword evidence="2" id="KW-1185">Reference proteome</keyword>
<sequence>MSTWLLITALIAHVGQWLPTAEQGVSLDPEREMTVTQKLAKVTRCREETSPLVRLACYDQALSTATEIAINQTSSGPAWHKAMDQEKGRTRHSTAFLVTQGAGNNPTVVITTPAMGIPPPRPVLMFSCIDNITRLQIAITTQSKDGSVRLAADKDHFAAQWFLRENGYLLESSRGLAGIDEIKRLMPAKTLTIESVEGGFPRLTFNIEQLSEVVKPLRNACHW</sequence>
<organism evidence="1 2">
    <name type="scientific">Scandinavium hiltneri</name>
    <dbReference type="NCBI Taxonomy" id="2926519"/>
    <lineage>
        <taxon>Bacteria</taxon>
        <taxon>Pseudomonadati</taxon>
        <taxon>Pseudomonadota</taxon>
        <taxon>Gammaproteobacteria</taxon>
        <taxon>Enterobacterales</taxon>
        <taxon>Enterobacteriaceae</taxon>
        <taxon>Scandinavium</taxon>
    </lineage>
</organism>
<name>A0ABT2E056_9ENTR</name>
<dbReference type="InterPro" id="IPR017738">
    <property type="entry name" value="T6SS-assoc_VCA0118"/>
</dbReference>
<dbReference type="EMBL" id="JALIGE010000072">
    <property type="protein sequence ID" value="MCS2161253.1"/>
    <property type="molecule type" value="Genomic_DNA"/>
</dbReference>
<proteinExistence type="predicted"/>
<dbReference type="Proteomes" id="UP001205357">
    <property type="component" value="Unassembled WGS sequence"/>
</dbReference>
<dbReference type="Pfam" id="PF11319">
    <property type="entry name" value="VasI"/>
    <property type="match status" value="1"/>
</dbReference>
<dbReference type="RefSeq" id="WP_258987833.1">
    <property type="nucleotide sequence ID" value="NZ_JALIGE010000072.1"/>
</dbReference>
<protein>
    <submittedName>
        <fullName evidence="1">Type VI secretion system-associated protein TagO</fullName>
    </submittedName>
</protein>
<evidence type="ECO:0000313" key="1">
    <source>
        <dbReference type="EMBL" id="MCS2161253.1"/>
    </source>
</evidence>
<accession>A0ABT2E056</accession>
<gene>
    <name evidence="1" type="primary">tagO</name>
    <name evidence="1" type="ORF">MUU47_08980</name>
</gene>
<dbReference type="NCBIfam" id="TIGR03360">
    <property type="entry name" value="VI_minor_1"/>
    <property type="match status" value="1"/>
</dbReference>
<reference evidence="1 2" key="1">
    <citation type="submission" date="2022-04" db="EMBL/GenBank/DDBJ databases">
        <title>Proposal of a three novel species of Scandinavium, Scandinavium hiltneri, Scandinavium manionii, Scandinavium tedordense.</title>
        <authorList>
            <person name="Maddock D.W."/>
            <person name="Brady C.L."/>
            <person name="Denman S."/>
            <person name="Arnold D."/>
        </authorList>
    </citation>
    <scope>NUCLEOTIDE SEQUENCE [LARGE SCALE GENOMIC DNA]</scope>
    <source>
        <strain evidence="1 2">H11S7</strain>
    </source>
</reference>
<comment type="caution">
    <text evidence="1">The sequence shown here is derived from an EMBL/GenBank/DDBJ whole genome shotgun (WGS) entry which is preliminary data.</text>
</comment>